<dbReference type="AlphaFoldDB" id="A0A3M0CKX8"/>
<proteinExistence type="predicted"/>
<comment type="caution">
    <text evidence="5">The sequence shown here is derived from an EMBL/GenBank/DDBJ whole genome shotgun (WGS) entry which is preliminary data.</text>
</comment>
<dbReference type="Pfam" id="PF07729">
    <property type="entry name" value="FCD"/>
    <property type="match status" value="1"/>
</dbReference>
<dbReference type="SUPFAM" id="SSF48008">
    <property type="entry name" value="GntR ligand-binding domain-like"/>
    <property type="match status" value="1"/>
</dbReference>
<evidence type="ECO:0000256" key="1">
    <source>
        <dbReference type="ARBA" id="ARBA00023015"/>
    </source>
</evidence>
<dbReference type="OrthoDB" id="7005926at2"/>
<keyword evidence="6" id="KW-1185">Reference proteome</keyword>
<dbReference type="Gene3D" id="1.10.10.10">
    <property type="entry name" value="Winged helix-like DNA-binding domain superfamily/Winged helix DNA-binding domain"/>
    <property type="match status" value="1"/>
</dbReference>
<dbReference type="RefSeq" id="WP_121938344.1">
    <property type="nucleotide sequence ID" value="NZ_REFR01000010.1"/>
</dbReference>
<evidence type="ECO:0000313" key="6">
    <source>
        <dbReference type="Proteomes" id="UP000271227"/>
    </source>
</evidence>
<accession>A0A3M0CKX8</accession>
<dbReference type="InterPro" id="IPR011711">
    <property type="entry name" value="GntR_C"/>
</dbReference>
<dbReference type="InterPro" id="IPR036390">
    <property type="entry name" value="WH_DNA-bd_sf"/>
</dbReference>
<dbReference type="SUPFAM" id="SSF46785">
    <property type="entry name" value="Winged helix' DNA-binding domain"/>
    <property type="match status" value="1"/>
</dbReference>
<dbReference type="InterPro" id="IPR036388">
    <property type="entry name" value="WH-like_DNA-bd_sf"/>
</dbReference>
<evidence type="ECO:0000256" key="2">
    <source>
        <dbReference type="ARBA" id="ARBA00023125"/>
    </source>
</evidence>
<dbReference type="EMBL" id="REFR01000010">
    <property type="protein sequence ID" value="RMB09040.1"/>
    <property type="molecule type" value="Genomic_DNA"/>
</dbReference>
<gene>
    <name evidence="5" type="ORF">BXY39_1688</name>
</gene>
<keyword evidence="2 5" id="KW-0238">DNA-binding</keyword>
<feature type="domain" description="GntR C-terminal" evidence="4">
    <location>
        <begin position="78"/>
        <end position="202"/>
    </location>
</feature>
<dbReference type="SMART" id="SM00895">
    <property type="entry name" value="FCD"/>
    <property type="match status" value="1"/>
</dbReference>
<organism evidence="5 6">
    <name type="scientific">Eilatimonas milleporae</name>
    <dbReference type="NCBI Taxonomy" id="911205"/>
    <lineage>
        <taxon>Bacteria</taxon>
        <taxon>Pseudomonadati</taxon>
        <taxon>Pseudomonadota</taxon>
        <taxon>Alphaproteobacteria</taxon>
        <taxon>Kordiimonadales</taxon>
        <taxon>Kordiimonadaceae</taxon>
        <taxon>Eilatimonas</taxon>
    </lineage>
</organism>
<reference evidence="5 6" key="1">
    <citation type="submission" date="2018-10" db="EMBL/GenBank/DDBJ databases">
        <title>Genomic Encyclopedia of Archaeal and Bacterial Type Strains, Phase II (KMG-II): from individual species to whole genera.</title>
        <authorList>
            <person name="Goeker M."/>
        </authorList>
    </citation>
    <scope>NUCLEOTIDE SEQUENCE [LARGE SCALE GENOMIC DNA]</scope>
    <source>
        <strain evidence="5 6">DSM 25217</strain>
    </source>
</reference>
<name>A0A3M0CKX8_9PROT</name>
<dbReference type="Gene3D" id="1.20.120.530">
    <property type="entry name" value="GntR ligand-binding domain-like"/>
    <property type="match status" value="1"/>
</dbReference>
<dbReference type="Proteomes" id="UP000271227">
    <property type="component" value="Unassembled WGS sequence"/>
</dbReference>
<dbReference type="GO" id="GO:0003677">
    <property type="term" value="F:DNA binding"/>
    <property type="evidence" value="ECO:0007669"/>
    <property type="project" value="UniProtKB-KW"/>
</dbReference>
<evidence type="ECO:0000256" key="3">
    <source>
        <dbReference type="ARBA" id="ARBA00023163"/>
    </source>
</evidence>
<sequence>MTDTEQHVCNVISDIQSGVLAEDETLSLRKICKLYDVGRSMAKTILETLACEGWIDRVPDGMRGGYVVASTSQATLDQAMELRVILEVYALEKLTPVLTKRLLSRLKQINLSMCGAGRHERFDEAADLDAAFHACIIHAVDTGPLARQICCLGTQQLLKNRTRFSSQEEVFRYVCEHAYLIDAMEMGRTERFLSMCRTHFLGGVEPVRIAAQ</sequence>
<protein>
    <submittedName>
        <fullName evidence="5">DNA-binding GntR family transcriptional regulator</fullName>
    </submittedName>
</protein>
<dbReference type="InterPro" id="IPR008920">
    <property type="entry name" value="TF_FadR/GntR_C"/>
</dbReference>
<dbReference type="InParanoid" id="A0A3M0CKX8"/>
<evidence type="ECO:0000313" key="5">
    <source>
        <dbReference type="EMBL" id="RMB09040.1"/>
    </source>
</evidence>
<evidence type="ECO:0000259" key="4">
    <source>
        <dbReference type="SMART" id="SM00895"/>
    </source>
</evidence>
<dbReference type="PANTHER" id="PTHR43537">
    <property type="entry name" value="TRANSCRIPTIONAL REGULATOR, GNTR FAMILY"/>
    <property type="match status" value="1"/>
</dbReference>
<keyword evidence="3" id="KW-0804">Transcription</keyword>
<keyword evidence="1" id="KW-0805">Transcription regulation</keyword>
<dbReference type="PANTHER" id="PTHR43537:SF5">
    <property type="entry name" value="UXU OPERON TRANSCRIPTIONAL REGULATOR"/>
    <property type="match status" value="1"/>
</dbReference>